<feature type="compositionally biased region" description="Basic and acidic residues" evidence="1">
    <location>
        <begin position="47"/>
        <end position="57"/>
    </location>
</feature>
<name>A0A3L6PTP5_PANMI</name>
<keyword evidence="3" id="KW-1185">Reference proteome</keyword>
<accession>A0A3L6PTP5</accession>
<dbReference type="AlphaFoldDB" id="A0A3L6PTP5"/>
<gene>
    <name evidence="2" type="ORF">C2845_PM16G21110</name>
</gene>
<organism evidence="2 3">
    <name type="scientific">Panicum miliaceum</name>
    <name type="common">Proso millet</name>
    <name type="synonym">Broomcorn millet</name>
    <dbReference type="NCBI Taxonomy" id="4540"/>
    <lineage>
        <taxon>Eukaryota</taxon>
        <taxon>Viridiplantae</taxon>
        <taxon>Streptophyta</taxon>
        <taxon>Embryophyta</taxon>
        <taxon>Tracheophyta</taxon>
        <taxon>Spermatophyta</taxon>
        <taxon>Magnoliopsida</taxon>
        <taxon>Liliopsida</taxon>
        <taxon>Poales</taxon>
        <taxon>Poaceae</taxon>
        <taxon>PACMAD clade</taxon>
        <taxon>Panicoideae</taxon>
        <taxon>Panicodae</taxon>
        <taxon>Paniceae</taxon>
        <taxon>Panicinae</taxon>
        <taxon>Panicum</taxon>
        <taxon>Panicum sect. Panicum</taxon>
    </lineage>
</organism>
<dbReference type="EMBL" id="PQIB02000015">
    <property type="protein sequence ID" value="RLM65108.1"/>
    <property type="molecule type" value="Genomic_DNA"/>
</dbReference>
<dbReference type="Proteomes" id="UP000275267">
    <property type="component" value="Unassembled WGS sequence"/>
</dbReference>
<protein>
    <submittedName>
        <fullName evidence="2">Uncharacterized protein</fullName>
    </submittedName>
</protein>
<evidence type="ECO:0000256" key="1">
    <source>
        <dbReference type="SAM" id="MobiDB-lite"/>
    </source>
</evidence>
<feature type="region of interest" description="Disordered" evidence="1">
    <location>
        <begin position="82"/>
        <end position="118"/>
    </location>
</feature>
<comment type="caution">
    <text evidence="2">The sequence shown here is derived from an EMBL/GenBank/DDBJ whole genome shotgun (WGS) entry which is preliminary data.</text>
</comment>
<dbReference type="OrthoDB" id="695990at2759"/>
<sequence length="148" mass="15843">MDGNRVPGPPLDHPDGSGTELNGAFAPPRVAYIQPACAVFHRQRSKNPPDSEQRRVSELQQPASMSLRYASRVVLRAAQAVRARQPAAPRTMAGGVKPGTAPAAQRPQGVGGGRSSVPVEKAVAVEKLRRRKAQKAENVMHLVCWGPN</sequence>
<feature type="region of interest" description="Disordered" evidence="1">
    <location>
        <begin position="41"/>
        <end position="63"/>
    </location>
</feature>
<reference evidence="3" key="1">
    <citation type="journal article" date="2019" name="Nat. Commun.">
        <title>The genome of broomcorn millet.</title>
        <authorList>
            <person name="Zou C."/>
            <person name="Miki D."/>
            <person name="Li D."/>
            <person name="Tang Q."/>
            <person name="Xiao L."/>
            <person name="Rajput S."/>
            <person name="Deng P."/>
            <person name="Jia W."/>
            <person name="Huang R."/>
            <person name="Zhang M."/>
            <person name="Sun Y."/>
            <person name="Hu J."/>
            <person name="Fu X."/>
            <person name="Schnable P.S."/>
            <person name="Li F."/>
            <person name="Zhang H."/>
            <person name="Feng B."/>
            <person name="Zhu X."/>
            <person name="Liu R."/>
            <person name="Schnable J.C."/>
            <person name="Zhu J.-K."/>
            <person name="Zhang H."/>
        </authorList>
    </citation>
    <scope>NUCLEOTIDE SEQUENCE [LARGE SCALE GENOMIC DNA]</scope>
</reference>
<evidence type="ECO:0000313" key="3">
    <source>
        <dbReference type="Proteomes" id="UP000275267"/>
    </source>
</evidence>
<feature type="region of interest" description="Disordered" evidence="1">
    <location>
        <begin position="1"/>
        <end position="27"/>
    </location>
</feature>
<evidence type="ECO:0000313" key="2">
    <source>
        <dbReference type="EMBL" id="RLM65108.1"/>
    </source>
</evidence>
<proteinExistence type="predicted"/>